<sequence>MLTIGSFARVDVLDPDDYLRDWKSRRLGALRSAAASLRNLTRLLDG</sequence>
<dbReference type="Proteomes" id="UP000623608">
    <property type="component" value="Unassembled WGS sequence"/>
</dbReference>
<accession>A0A919NIB5</accession>
<organism evidence="1 2">
    <name type="scientific">Paractinoplanes tereljensis</name>
    <dbReference type="NCBI Taxonomy" id="571912"/>
    <lineage>
        <taxon>Bacteria</taxon>
        <taxon>Bacillati</taxon>
        <taxon>Actinomycetota</taxon>
        <taxon>Actinomycetes</taxon>
        <taxon>Micromonosporales</taxon>
        <taxon>Micromonosporaceae</taxon>
        <taxon>Paractinoplanes</taxon>
    </lineage>
</organism>
<comment type="caution">
    <text evidence="1">The sequence shown here is derived from an EMBL/GenBank/DDBJ whole genome shotgun (WGS) entry which is preliminary data.</text>
</comment>
<reference evidence="1" key="1">
    <citation type="submission" date="2021-01" db="EMBL/GenBank/DDBJ databases">
        <title>Whole genome shotgun sequence of Actinoplanes tereljensis NBRC 105297.</title>
        <authorList>
            <person name="Komaki H."/>
            <person name="Tamura T."/>
        </authorList>
    </citation>
    <scope>NUCLEOTIDE SEQUENCE</scope>
    <source>
        <strain evidence="1">NBRC 105297</strain>
    </source>
</reference>
<keyword evidence="2" id="KW-1185">Reference proteome</keyword>
<protein>
    <submittedName>
        <fullName evidence="1">Uncharacterized protein</fullName>
    </submittedName>
</protein>
<dbReference type="AlphaFoldDB" id="A0A919NIB5"/>
<evidence type="ECO:0000313" key="2">
    <source>
        <dbReference type="Proteomes" id="UP000623608"/>
    </source>
</evidence>
<name>A0A919NIB5_9ACTN</name>
<proteinExistence type="predicted"/>
<dbReference type="EMBL" id="BOMY01000013">
    <property type="protein sequence ID" value="GIF19216.1"/>
    <property type="molecule type" value="Genomic_DNA"/>
</dbReference>
<gene>
    <name evidence="1" type="ORF">Ate02nite_19460</name>
</gene>
<evidence type="ECO:0000313" key="1">
    <source>
        <dbReference type="EMBL" id="GIF19216.1"/>
    </source>
</evidence>